<dbReference type="PANTHER" id="PTHR19136:SF81">
    <property type="entry name" value="MOLYBDENUM COFACTOR GUANYLYLTRANSFERASE"/>
    <property type="match status" value="1"/>
</dbReference>
<comment type="subcellular location">
    <subcellularLocation>
        <location evidence="8">Cytoplasm</location>
    </subcellularLocation>
</comment>
<reference evidence="10 11" key="1">
    <citation type="submission" date="2016-10" db="EMBL/GenBank/DDBJ databases">
        <title>Rodentibacter gen. nov. and new species.</title>
        <authorList>
            <person name="Christensen H."/>
        </authorList>
    </citation>
    <scope>NUCLEOTIDE SEQUENCE [LARGE SCALE GENOMIC DNA]</scope>
    <source>
        <strain evidence="10 11">Ac81</strain>
    </source>
</reference>
<evidence type="ECO:0000256" key="2">
    <source>
        <dbReference type="ARBA" id="ARBA00022679"/>
    </source>
</evidence>
<sequence>MTTISAVILAGGKARRMEGHDKGLQILQGKPLIQHMIEGLQSQIADISISANRNHAEYAKFGFPVFADELANFQGPLSGMLSGLEKAKTDFVLFTPCDSPFFPKNLLAKLKSAVENDRTLIAYACDEEREHPTFCLMSVALKEVLRGYLAAGERRLLQFMRENKGISVKFTINEGRFMNFNSLDDLR</sequence>
<dbReference type="SUPFAM" id="SSF53448">
    <property type="entry name" value="Nucleotide-diphospho-sugar transferases"/>
    <property type="match status" value="1"/>
</dbReference>
<dbReference type="GO" id="GO:0005737">
    <property type="term" value="C:cytoplasm"/>
    <property type="evidence" value="ECO:0007669"/>
    <property type="project" value="UniProtKB-SubCell"/>
</dbReference>
<dbReference type="GO" id="GO:0005525">
    <property type="term" value="F:GTP binding"/>
    <property type="evidence" value="ECO:0007669"/>
    <property type="project" value="UniProtKB-UniRule"/>
</dbReference>
<keyword evidence="11" id="KW-1185">Reference proteome</keyword>
<comment type="similarity">
    <text evidence="8">Belongs to the MobA family.</text>
</comment>
<accession>A0A1V3L2M1</accession>
<comment type="cofactor">
    <cofactor evidence="8">
        <name>Mg(2+)</name>
        <dbReference type="ChEBI" id="CHEBI:18420"/>
    </cofactor>
</comment>
<comment type="domain">
    <text evidence="8">The N-terminal domain determines nucleotide recognition and specific binding, while the C-terminal domain determines the specific binding to the target protein.</text>
</comment>
<dbReference type="CDD" id="cd02503">
    <property type="entry name" value="MobA"/>
    <property type="match status" value="1"/>
</dbReference>
<dbReference type="Gene3D" id="3.90.550.10">
    <property type="entry name" value="Spore Coat Polysaccharide Biosynthesis Protein SpsA, Chain A"/>
    <property type="match status" value="1"/>
</dbReference>
<evidence type="ECO:0000256" key="1">
    <source>
        <dbReference type="ARBA" id="ARBA00022490"/>
    </source>
</evidence>
<keyword evidence="6 8" id="KW-0342">GTP-binding</keyword>
<dbReference type="HAMAP" id="MF_00316">
    <property type="entry name" value="MobA"/>
    <property type="match status" value="1"/>
</dbReference>
<dbReference type="EMBL" id="MLAG01000004">
    <property type="protein sequence ID" value="OOF84095.1"/>
    <property type="molecule type" value="Genomic_DNA"/>
</dbReference>
<keyword evidence="3 8" id="KW-0479">Metal-binding</keyword>
<keyword evidence="10" id="KW-0548">Nucleotidyltransferase</keyword>
<evidence type="ECO:0000313" key="11">
    <source>
        <dbReference type="Proteomes" id="UP000188573"/>
    </source>
</evidence>
<keyword evidence="5 8" id="KW-0460">Magnesium</keyword>
<dbReference type="PANTHER" id="PTHR19136">
    <property type="entry name" value="MOLYBDENUM COFACTOR GUANYLYLTRANSFERASE"/>
    <property type="match status" value="1"/>
</dbReference>
<comment type="subunit">
    <text evidence="8">Monomer.</text>
</comment>
<evidence type="ECO:0000256" key="5">
    <source>
        <dbReference type="ARBA" id="ARBA00022842"/>
    </source>
</evidence>
<dbReference type="RefSeq" id="WP_077495352.1">
    <property type="nucleotide sequence ID" value="NZ_MLAG01000004.1"/>
</dbReference>
<evidence type="ECO:0000313" key="10">
    <source>
        <dbReference type="EMBL" id="OOF84095.1"/>
    </source>
</evidence>
<dbReference type="EC" id="2.7.7.77" evidence="8"/>
<dbReference type="InterPro" id="IPR013482">
    <property type="entry name" value="Molybde_CF_guanTrfase"/>
</dbReference>
<comment type="caution">
    <text evidence="8">Lacks conserved residue(s) required for the propagation of feature annotation.</text>
</comment>
<dbReference type="Proteomes" id="UP000188573">
    <property type="component" value="Unassembled WGS sequence"/>
</dbReference>
<evidence type="ECO:0000256" key="7">
    <source>
        <dbReference type="ARBA" id="ARBA00023150"/>
    </source>
</evidence>
<protein>
    <recommendedName>
        <fullName evidence="8">Molybdenum cofactor guanylyltransferase</fullName>
        <shortName evidence="8">MoCo guanylyltransferase</shortName>
        <ecNumber evidence="8">2.7.7.77</ecNumber>
    </recommendedName>
    <alternativeName>
        <fullName evidence="8">GTP:molybdopterin guanylyltransferase</fullName>
    </alternativeName>
    <alternativeName>
        <fullName evidence="8">Mo-MPT guanylyltransferase</fullName>
    </alternativeName>
    <alternativeName>
        <fullName evidence="8">Molybdopterin guanylyltransferase</fullName>
    </alternativeName>
    <alternativeName>
        <fullName evidence="8">Molybdopterin-guanine dinucleotide synthase</fullName>
        <shortName evidence="8">MGD synthase</shortName>
    </alternativeName>
</protein>
<comment type="caution">
    <text evidence="10">The sequence shown here is derived from an EMBL/GenBank/DDBJ whole genome shotgun (WGS) entry which is preliminary data.</text>
</comment>
<evidence type="ECO:0000259" key="9">
    <source>
        <dbReference type="Pfam" id="PF12804"/>
    </source>
</evidence>
<evidence type="ECO:0000256" key="3">
    <source>
        <dbReference type="ARBA" id="ARBA00022723"/>
    </source>
</evidence>
<evidence type="ECO:0000256" key="4">
    <source>
        <dbReference type="ARBA" id="ARBA00022741"/>
    </source>
</evidence>
<keyword evidence="2 8" id="KW-0808">Transferase</keyword>
<organism evidence="10 11">
    <name type="scientific">Rodentibacter ratti</name>
    <dbReference type="NCBI Taxonomy" id="1906745"/>
    <lineage>
        <taxon>Bacteria</taxon>
        <taxon>Pseudomonadati</taxon>
        <taxon>Pseudomonadota</taxon>
        <taxon>Gammaproteobacteria</taxon>
        <taxon>Pasteurellales</taxon>
        <taxon>Pasteurellaceae</taxon>
        <taxon>Rodentibacter</taxon>
    </lineage>
</organism>
<keyword evidence="1 8" id="KW-0963">Cytoplasm</keyword>
<feature type="binding site" evidence="8">
    <location>
        <position position="68"/>
    </location>
    <ligand>
        <name>GTP</name>
        <dbReference type="ChEBI" id="CHEBI:37565"/>
    </ligand>
</feature>
<evidence type="ECO:0000256" key="8">
    <source>
        <dbReference type="HAMAP-Rule" id="MF_00316"/>
    </source>
</evidence>
<keyword evidence="7 8" id="KW-0501">Molybdenum cofactor biosynthesis</keyword>
<dbReference type="NCBIfam" id="TIGR02665">
    <property type="entry name" value="molyb_mobA"/>
    <property type="match status" value="1"/>
</dbReference>
<dbReference type="InterPro" id="IPR029044">
    <property type="entry name" value="Nucleotide-diphossugar_trans"/>
</dbReference>
<feature type="binding site" evidence="8">
    <location>
        <position position="98"/>
    </location>
    <ligand>
        <name>Mg(2+)</name>
        <dbReference type="ChEBI" id="CHEBI:18420"/>
    </ligand>
</feature>
<feature type="domain" description="MobA-like NTP transferase" evidence="9">
    <location>
        <begin position="6"/>
        <end position="159"/>
    </location>
</feature>
<gene>
    <name evidence="8" type="primary">mobA</name>
    <name evidence="10" type="ORF">BKG92_00990</name>
</gene>
<comment type="function">
    <text evidence="8">Transfers a GMP moiety from GTP to Mo-molybdopterin (Mo-MPT) cofactor (Moco or molybdenum cofactor) to form Mo-molybdopterin guanine dinucleotide (Mo-MGD) cofactor.</text>
</comment>
<dbReference type="InterPro" id="IPR025877">
    <property type="entry name" value="MobA-like_NTP_Trfase"/>
</dbReference>
<evidence type="ECO:0000256" key="6">
    <source>
        <dbReference type="ARBA" id="ARBA00023134"/>
    </source>
</evidence>
<proteinExistence type="inferred from homology"/>
<dbReference type="GO" id="GO:0061603">
    <property type="term" value="F:molybdenum cofactor guanylyltransferase activity"/>
    <property type="evidence" value="ECO:0007669"/>
    <property type="project" value="UniProtKB-EC"/>
</dbReference>
<comment type="catalytic activity">
    <reaction evidence="8">
        <text>Mo-molybdopterin + GTP + H(+) = Mo-molybdopterin guanine dinucleotide + diphosphate</text>
        <dbReference type="Rhea" id="RHEA:34243"/>
        <dbReference type="ChEBI" id="CHEBI:15378"/>
        <dbReference type="ChEBI" id="CHEBI:33019"/>
        <dbReference type="ChEBI" id="CHEBI:37565"/>
        <dbReference type="ChEBI" id="CHEBI:71302"/>
        <dbReference type="ChEBI" id="CHEBI:71310"/>
        <dbReference type="EC" id="2.7.7.77"/>
    </reaction>
</comment>
<dbReference type="Pfam" id="PF12804">
    <property type="entry name" value="NTP_transf_3"/>
    <property type="match status" value="1"/>
</dbReference>
<name>A0A1V3L2M1_9PAST</name>
<feature type="binding site" evidence="8">
    <location>
        <begin position="9"/>
        <end position="11"/>
    </location>
    <ligand>
        <name>GTP</name>
        <dbReference type="ChEBI" id="CHEBI:37565"/>
    </ligand>
</feature>
<dbReference type="GO" id="GO:0046872">
    <property type="term" value="F:metal ion binding"/>
    <property type="evidence" value="ECO:0007669"/>
    <property type="project" value="UniProtKB-KW"/>
</dbReference>
<keyword evidence="4 8" id="KW-0547">Nucleotide-binding</keyword>
<feature type="binding site" evidence="8">
    <location>
        <position position="98"/>
    </location>
    <ligand>
        <name>GTP</name>
        <dbReference type="ChEBI" id="CHEBI:37565"/>
    </ligand>
</feature>
<dbReference type="GO" id="GO:1902758">
    <property type="term" value="P:bis(molybdopterin guanine dinucleotide)molybdenum biosynthetic process"/>
    <property type="evidence" value="ECO:0007669"/>
    <property type="project" value="TreeGrafter"/>
</dbReference>
<dbReference type="AlphaFoldDB" id="A0A1V3L2M1"/>
<feature type="binding site" evidence="8">
    <location>
        <position position="22"/>
    </location>
    <ligand>
        <name>GTP</name>
        <dbReference type="ChEBI" id="CHEBI:37565"/>
    </ligand>
</feature>